<gene>
    <name evidence="3" type="ORF">CBER1_10851</name>
</gene>
<evidence type="ECO:0008006" key="5">
    <source>
        <dbReference type="Google" id="ProtNLM"/>
    </source>
</evidence>
<dbReference type="Proteomes" id="UP000237631">
    <property type="component" value="Unassembled WGS sequence"/>
</dbReference>
<evidence type="ECO:0000313" key="3">
    <source>
        <dbReference type="EMBL" id="PPJ52573.1"/>
    </source>
</evidence>
<accession>A0A2S6BYM2</accession>
<feature type="compositionally biased region" description="Polar residues" evidence="1">
    <location>
        <begin position="541"/>
        <end position="560"/>
    </location>
</feature>
<feature type="compositionally biased region" description="Polar residues" evidence="1">
    <location>
        <begin position="454"/>
        <end position="471"/>
    </location>
</feature>
<keyword evidence="2" id="KW-0472">Membrane</keyword>
<dbReference type="InterPro" id="IPR036028">
    <property type="entry name" value="SH3-like_dom_sf"/>
</dbReference>
<dbReference type="OrthoDB" id="2163411at2759"/>
<sequence length="603" mass="63337">MRQRARSSSSGDHGELATTDESRPGHQHTTQHAHYADPDRPHCHSQSFSQQLIRIAPATALCALLAASIPSAMAQNGCISLAGSTACPAFSSASISTDSSIVGLFPFLSNVQNVSSFDSGIAAYIGGDFTQLRYQQLIGCTNVDRGNASDFYARYTTSVLCNAIIQNSIDACGLSGTATRPLCADSCADYAQSEQRIAASNICGTAGPNALTQIRADFTNCALPANSITGACIQAVDNQPNDCGFTENLSGLCSYCSASSPNATDSCCVFSKTTERCEGVQLPVIASASLAPVTVTLTPGVIATSSAGAGGGHHNGLTGGQIAGIVVGSVLGAILLLGLIIGGCLLFKRRRDNSPVSSVFNQPSPARRQQEMDYNDGTRDYHGNGMAVLGGGRVARMSALESAGHNHHYAMGRYSKDISEEEATPDSRLAPPPRKRSGSLSSGSQLGIVGAGAQDTSPSSGGEFTSPESNGRSEQLAFFKDYYSQDEIHPGDLVSTLWAYEPRAGDEFQLERGDMIKVIGIWDDGWATGVRVRQRAEDWRTSGNIQRDSGLSTAPGSRDQTPGEEGEVKAFPLVCVCLPSHWKKTIEGDSTEGSGPAVFPERG</sequence>
<dbReference type="Gene3D" id="2.30.30.40">
    <property type="entry name" value="SH3 Domains"/>
    <property type="match status" value="1"/>
</dbReference>
<dbReference type="STRING" id="357750.A0A2S6BYM2"/>
<feature type="transmembrane region" description="Helical" evidence="2">
    <location>
        <begin position="322"/>
        <end position="347"/>
    </location>
</feature>
<organism evidence="3 4">
    <name type="scientific">Cercospora berteroae</name>
    <dbReference type="NCBI Taxonomy" id="357750"/>
    <lineage>
        <taxon>Eukaryota</taxon>
        <taxon>Fungi</taxon>
        <taxon>Dikarya</taxon>
        <taxon>Ascomycota</taxon>
        <taxon>Pezizomycotina</taxon>
        <taxon>Dothideomycetes</taxon>
        <taxon>Dothideomycetidae</taxon>
        <taxon>Mycosphaerellales</taxon>
        <taxon>Mycosphaerellaceae</taxon>
        <taxon>Cercospora</taxon>
    </lineage>
</organism>
<feature type="compositionally biased region" description="Basic and acidic residues" evidence="1">
    <location>
        <begin position="12"/>
        <end position="24"/>
    </location>
</feature>
<name>A0A2S6BYM2_9PEZI</name>
<comment type="caution">
    <text evidence="3">The sequence shown here is derived from an EMBL/GenBank/DDBJ whole genome shotgun (WGS) entry which is preliminary data.</text>
</comment>
<feature type="region of interest" description="Disordered" evidence="1">
    <location>
        <begin position="355"/>
        <end position="380"/>
    </location>
</feature>
<keyword evidence="2" id="KW-0812">Transmembrane</keyword>
<dbReference type="AlphaFoldDB" id="A0A2S6BYM2"/>
<feature type="region of interest" description="Disordered" evidence="1">
    <location>
        <begin position="1"/>
        <end position="43"/>
    </location>
</feature>
<feature type="compositionally biased region" description="Basic and acidic residues" evidence="1">
    <location>
        <begin position="368"/>
        <end position="380"/>
    </location>
</feature>
<reference evidence="4" key="1">
    <citation type="journal article" date="2017" name="bioRxiv">
        <title>Conservation of a gene cluster reveals novel cercosporin biosynthetic mechanisms and extends production to the genus Colletotrichum.</title>
        <authorList>
            <person name="de Jonge R."/>
            <person name="Ebert M.K."/>
            <person name="Huitt-Roehl C.R."/>
            <person name="Pal P."/>
            <person name="Suttle J.C."/>
            <person name="Spanner R.E."/>
            <person name="Neubauer J.D."/>
            <person name="Jurick W.M.II."/>
            <person name="Stott K.A."/>
            <person name="Secor G.A."/>
            <person name="Thomma B.P.H.J."/>
            <person name="Van de Peer Y."/>
            <person name="Townsend C.A."/>
            <person name="Bolton M.D."/>
        </authorList>
    </citation>
    <scope>NUCLEOTIDE SEQUENCE [LARGE SCALE GENOMIC DNA]</scope>
    <source>
        <strain evidence="4">CBS538.71</strain>
    </source>
</reference>
<feature type="compositionally biased region" description="Low complexity" evidence="1">
    <location>
        <begin position="438"/>
        <end position="447"/>
    </location>
</feature>
<keyword evidence="2" id="KW-1133">Transmembrane helix</keyword>
<evidence type="ECO:0000313" key="4">
    <source>
        <dbReference type="Proteomes" id="UP000237631"/>
    </source>
</evidence>
<feature type="transmembrane region" description="Helical" evidence="2">
    <location>
        <begin position="282"/>
        <end position="302"/>
    </location>
</feature>
<feature type="region of interest" description="Disordered" evidence="1">
    <location>
        <begin position="540"/>
        <end position="565"/>
    </location>
</feature>
<evidence type="ECO:0000256" key="1">
    <source>
        <dbReference type="SAM" id="MobiDB-lite"/>
    </source>
</evidence>
<evidence type="ECO:0000256" key="2">
    <source>
        <dbReference type="SAM" id="Phobius"/>
    </source>
</evidence>
<protein>
    <recommendedName>
        <fullName evidence="5">SH3 domain-containing protein</fullName>
    </recommendedName>
</protein>
<proteinExistence type="predicted"/>
<dbReference type="EMBL" id="PNEN01001685">
    <property type="protein sequence ID" value="PPJ52573.1"/>
    <property type="molecule type" value="Genomic_DNA"/>
</dbReference>
<feature type="compositionally biased region" description="Polar residues" evidence="1">
    <location>
        <begin position="355"/>
        <end position="364"/>
    </location>
</feature>
<feature type="compositionally biased region" description="Polar residues" evidence="1">
    <location>
        <begin position="1"/>
        <end position="11"/>
    </location>
</feature>
<dbReference type="SUPFAM" id="SSF50044">
    <property type="entry name" value="SH3-domain"/>
    <property type="match status" value="1"/>
</dbReference>
<keyword evidence="4" id="KW-1185">Reference proteome</keyword>
<feature type="region of interest" description="Disordered" evidence="1">
    <location>
        <begin position="418"/>
        <end position="471"/>
    </location>
</feature>